<feature type="compositionally biased region" description="Polar residues" evidence="1">
    <location>
        <begin position="170"/>
        <end position="179"/>
    </location>
</feature>
<proteinExistence type="predicted"/>
<reference evidence="2" key="3">
    <citation type="submission" date="2025-09" db="UniProtKB">
        <authorList>
            <consortium name="Ensembl"/>
        </authorList>
    </citation>
    <scope>IDENTIFICATION</scope>
</reference>
<dbReference type="InParanoid" id="A0A7N4P5V4"/>
<evidence type="ECO:0000256" key="1">
    <source>
        <dbReference type="SAM" id="MobiDB-lite"/>
    </source>
</evidence>
<name>A0A7N4P5V4_SARHA</name>
<feature type="compositionally biased region" description="Polar residues" evidence="1">
    <location>
        <begin position="140"/>
        <end position="150"/>
    </location>
</feature>
<keyword evidence="3" id="KW-1185">Reference proteome</keyword>
<reference evidence="2 3" key="1">
    <citation type="journal article" date="2011" name="Proc. Natl. Acad. Sci. U.S.A.">
        <title>Genetic diversity and population structure of the endangered marsupial Sarcophilus harrisii (Tasmanian devil).</title>
        <authorList>
            <person name="Miller W."/>
            <person name="Hayes V.M."/>
            <person name="Ratan A."/>
            <person name="Petersen D.C."/>
            <person name="Wittekindt N.E."/>
            <person name="Miller J."/>
            <person name="Walenz B."/>
            <person name="Knight J."/>
            <person name="Qi J."/>
            <person name="Zhao F."/>
            <person name="Wang Q."/>
            <person name="Bedoya-Reina O.C."/>
            <person name="Katiyar N."/>
            <person name="Tomsho L.P."/>
            <person name="Kasson L.M."/>
            <person name="Hardie R.A."/>
            <person name="Woodbridge P."/>
            <person name="Tindall E.A."/>
            <person name="Bertelsen M.F."/>
            <person name="Dixon D."/>
            <person name="Pyecroft S."/>
            <person name="Helgen K.M."/>
            <person name="Lesk A.M."/>
            <person name="Pringle T.H."/>
            <person name="Patterson N."/>
            <person name="Zhang Y."/>
            <person name="Kreiss A."/>
            <person name="Woods G.M."/>
            <person name="Jones M.E."/>
            <person name="Schuster S.C."/>
        </authorList>
    </citation>
    <scope>NUCLEOTIDE SEQUENCE [LARGE SCALE GENOMIC DNA]</scope>
</reference>
<organism evidence="2 3">
    <name type="scientific">Sarcophilus harrisii</name>
    <name type="common">Tasmanian devil</name>
    <name type="synonym">Sarcophilus laniarius</name>
    <dbReference type="NCBI Taxonomy" id="9305"/>
    <lineage>
        <taxon>Eukaryota</taxon>
        <taxon>Metazoa</taxon>
        <taxon>Chordata</taxon>
        <taxon>Craniata</taxon>
        <taxon>Vertebrata</taxon>
        <taxon>Euteleostomi</taxon>
        <taxon>Mammalia</taxon>
        <taxon>Metatheria</taxon>
        <taxon>Dasyuromorphia</taxon>
        <taxon>Dasyuridae</taxon>
        <taxon>Sarcophilus</taxon>
    </lineage>
</organism>
<dbReference type="Proteomes" id="UP000007648">
    <property type="component" value="Unassembled WGS sequence"/>
</dbReference>
<evidence type="ECO:0000313" key="2">
    <source>
        <dbReference type="Ensembl" id="ENSSHAP00000033442.1"/>
    </source>
</evidence>
<feature type="region of interest" description="Disordered" evidence="1">
    <location>
        <begin position="90"/>
        <end position="110"/>
    </location>
</feature>
<dbReference type="Ensembl" id="ENSSHAT00000036176.1">
    <property type="protein sequence ID" value="ENSSHAP00000033442.1"/>
    <property type="gene ID" value="ENSSHAG00000021434.1"/>
</dbReference>
<accession>A0A7N4P5V4</accession>
<feature type="compositionally biased region" description="Basic and acidic residues" evidence="1">
    <location>
        <begin position="90"/>
        <end position="102"/>
    </location>
</feature>
<sequence>MFLLVTLWKIPPNGKEIRIPLPHGIRPDTKGVCLFTKDESNLTSEETENFYKQLLKNKGITSITEEENQGNKIATNSLQVSVRPERECGLDDHELEAEKESIAEPDNEDKVPQLVPVQAAFSQKHPELHKAALIKDSTEESINAETSQAKTPDEKRKASMALGTPEEINKNCTELNKTPDSGKHKKPKIDA</sequence>
<evidence type="ECO:0000313" key="3">
    <source>
        <dbReference type="Proteomes" id="UP000007648"/>
    </source>
</evidence>
<protein>
    <submittedName>
        <fullName evidence="2">Uncharacterized protein</fullName>
    </submittedName>
</protein>
<dbReference type="AlphaFoldDB" id="A0A7N4P5V4"/>
<feature type="region of interest" description="Disordered" evidence="1">
    <location>
        <begin position="123"/>
        <end position="191"/>
    </location>
</feature>
<dbReference type="GeneTree" id="ENSGT00440000038603"/>
<reference evidence="2" key="2">
    <citation type="submission" date="2025-08" db="UniProtKB">
        <authorList>
            <consortium name="Ensembl"/>
        </authorList>
    </citation>
    <scope>IDENTIFICATION</scope>
</reference>